<dbReference type="Proteomes" id="UP001060085">
    <property type="component" value="Linkage Group LG01"/>
</dbReference>
<evidence type="ECO:0000313" key="2">
    <source>
        <dbReference type="Proteomes" id="UP001060085"/>
    </source>
</evidence>
<gene>
    <name evidence="1" type="ORF">M9H77_04282</name>
</gene>
<evidence type="ECO:0000313" key="1">
    <source>
        <dbReference type="EMBL" id="KAI5683054.1"/>
    </source>
</evidence>
<dbReference type="EMBL" id="CM044701">
    <property type="protein sequence ID" value="KAI5683054.1"/>
    <property type="molecule type" value="Genomic_DNA"/>
</dbReference>
<comment type="caution">
    <text evidence="1">The sequence shown here is derived from an EMBL/GenBank/DDBJ whole genome shotgun (WGS) entry which is preliminary data.</text>
</comment>
<sequence length="126" mass="14499">MESIGLDLDPNFTIKPYRRIPREIYNISSLEFLSFTNNSISDSLPNHICDSLPRLSWLLLGLNKFRGQIPSGNLSRYSELEFWKLVGNEFDGVIPKEIANLNKLQKLYLGNTILEDIHIYVLNCLV</sequence>
<reference evidence="2" key="1">
    <citation type="journal article" date="2023" name="Nat. Plants">
        <title>Single-cell RNA sequencing provides a high-resolution roadmap for understanding the multicellular compartmentation of specialized metabolism.</title>
        <authorList>
            <person name="Sun S."/>
            <person name="Shen X."/>
            <person name="Li Y."/>
            <person name="Li Y."/>
            <person name="Wang S."/>
            <person name="Li R."/>
            <person name="Zhang H."/>
            <person name="Shen G."/>
            <person name="Guo B."/>
            <person name="Wei J."/>
            <person name="Xu J."/>
            <person name="St-Pierre B."/>
            <person name="Chen S."/>
            <person name="Sun C."/>
        </authorList>
    </citation>
    <scope>NUCLEOTIDE SEQUENCE [LARGE SCALE GENOMIC DNA]</scope>
</reference>
<organism evidence="1 2">
    <name type="scientific">Catharanthus roseus</name>
    <name type="common">Madagascar periwinkle</name>
    <name type="synonym">Vinca rosea</name>
    <dbReference type="NCBI Taxonomy" id="4058"/>
    <lineage>
        <taxon>Eukaryota</taxon>
        <taxon>Viridiplantae</taxon>
        <taxon>Streptophyta</taxon>
        <taxon>Embryophyta</taxon>
        <taxon>Tracheophyta</taxon>
        <taxon>Spermatophyta</taxon>
        <taxon>Magnoliopsida</taxon>
        <taxon>eudicotyledons</taxon>
        <taxon>Gunneridae</taxon>
        <taxon>Pentapetalae</taxon>
        <taxon>asterids</taxon>
        <taxon>lamiids</taxon>
        <taxon>Gentianales</taxon>
        <taxon>Apocynaceae</taxon>
        <taxon>Rauvolfioideae</taxon>
        <taxon>Vinceae</taxon>
        <taxon>Catharanthinae</taxon>
        <taxon>Catharanthus</taxon>
    </lineage>
</organism>
<accession>A0ACC0CE37</accession>
<name>A0ACC0CE37_CATRO</name>
<protein>
    <submittedName>
        <fullName evidence="1">Uncharacterized protein</fullName>
    </submittedName>
</protein>
<proteinExistence type="predicted"/>
<keyword evidence="2" id="KW-1185">Reference proteome</keyword>